<feature type="domain" description="GGDEF" evidence="2">
    <location>
        <begin position="423"/>
        <end position="559"/>
    </location>
</feature>
<feature type="transmembrane region" description="Helical" evidence="1">
    <location>
        <begin position="264"/>
        <end position="287"/>
    </location>
</feature>
<gene>
    <name evidence="3" type="ORF">BUFA31_14580</name>
</gene>
<dbReference type="NCBIfam" id="TIGR00254">
    <property type="entry name" value="GGDEF"/>
    <property type="match status" value="1"/>
</dbReference>
<keyword evidence="1" id="KW-0812">Transmembrane</keyword>
<evidence type="ECO:0000313" key="3">
    <source>
        <dbReference type="EMBL" id="GFO88294.1"/>
    </source>
</evidence>
<evidence type="ECO:0000256" key="1">
    <source>
        <dbReference type="SAM" id="Phobius"/>
    </source>
</evidence>
<dbReference type="Gene3D" id="3.30.70.270">
    <property type="match status" value="1"/>
</dbReference>
<dbReference type="InterPro" id="IPR043128">
    <property type="entry name" value="Rev_trsase/Diguanyl_cyclase"/>
</dbReference>
<dbReference type="InterPro" id="IPR000160">
    <property type="entry name" value="GGDEF_dom"/>
</dbReference>
<dbReference type="SUPFAM" id="SSF55073">
    <property type="entry name" value="Nucleotide cyclase"/>
    <property type="match status" value="1"/>
</dbReference>
<dbReference type="EMBL" id="BLYJ01000016">
    <property type="protein sequence ID" value="GFO88294.1"/>
    <property type="molecule type" value="Genomic_DNA"/>
</dbReference>
<evidence type="ECO:0000259" key="2">
    <source>
        <dbReference type="PROSITE" id="PS50887"/>
    </source>
</evidence>
<keyword evidence="1" id="KW-0472">Membrane</keyword>
<dbReference type="RefSeq" id="WP_188885450.1">
    <property type="nucleotide sequence ID" value="NZ_BLYJ01000016.1"/>
</dbReference>
<dbReference type="Pfam" id="PF00990">
    <property type="entry name" value="GGDEF"/>
    <property type="match status" value="1"/>
</dbReference>
<sequence>MKHKTLRCAAETAALLLTVAMLTFLIAGLHQHEPDRELSTLDTGWYQLADGVRHEVTLPVTLPAEPRQTLTLYNDTLTDSDAGKLLSARGVEYGIEIRAGETLLYRYEDNAFPKNTQMKGRLWADAELPDNIGGQTLSLTFTQLSDRTGRFDAPLLGSVRSITGHHIQTSLFSLVMMLAMVILAVLALLIFCYMSSRGIHERRFLDVAVFLLLCSLWCLTDSALYQIYGRDTATGSVVSFYAFMLMSIPMVHFVRNTVSGRQQLVPDICIALFCANVLAQGAAYRLFGIRFIDMLPLTHLILAAGVAAMLTVLLRSYREQPSQQLRLHIAAFAALGVFGVAALVLYGLLHIYWYDAIFQFGVLLFIILLFRELLGQATEDMRFHMEHRISHLMQREDRMTGLPNRRAFEEYMERIRTGEVGCRDAVLTYIRLEGLNERNDCFGLQAGDEAVIAAARCVADFCRACEDGGESVSCFRTGGNEFALIRPEPSANSGQLHRQFSAIVARYNRTCAPRARITMTYGFSRLCDEDGKSRSISAWKAEADAYLKRNETRLGGDTE</sequence>
<feature type="transmembrane region" description="Helical" evidence="1">
    <location>
        <begin position="171"/>
        <end position="192"/>
    </location>
</feature>
<accession>A0ABQ1DZZ5</accession>
<feature type="transmembrane region" description="Helical" evidence="1">
    <location>
        <begin position="299"/>
        <end position="317"/>
    </location>
</feature>
<feature type="transmembrane region" description="Helical" evidence="1">
    <location>
        <begin position="233"/>
        <end position="252"/>
    </location>
</feature>
<feature type="transmembrane region" description="Helical" evidence="1">
    <location>
        <begin position="357"/>
        <end position="374"/>
    </location>
</feature>
<dbReference type="PROSITE" id="PS50887">
    <property type="entry name" value="GGDEF"/>
    <property type="match status" value="1"/>
</dbReference>
<protein>
    <recommendedName>
        <fullName evidence="2">GGDEF domain-containing protein</fullName>
    </recommendedName>
</protein>
<feature type="transmembrane region" description="Helical" evidence="1">
    <location>
        <begin position="204"/>
        <end position="227"/>
    </location>
</feature>
<evidence type="ECO:0000313" key="4">
    <source>
        <dbReference type="Proteomes" id="UP000620147"/>
    </source>
</evidence>
<name>A0ABQ1DZZ5_9FIRM</name>
<dbReference type="SMART" id="SM00267">
    <property type="entry name" value="GGDEF"/>
    <property type="match status" value="1"/>
</dbReference>
<keyword evidence="1" id="KW-1133">Transmembrane helix</keyword>
<dbReference type="InterPro" id="IPR029787">
    <property type="entry name" value="Nucleotide_cyclase"/>
</dbReference>
<organism evidence="3 4">
    <name type="scientific">Butyricicoccus faecihominis</name>
    <dbReference type="NCBI Taxonomy" id="1712515"/>
    <lineage>
        <taxon>Bacteria</taxon>
        <taxon>Bacillati</taxon>
        <taxon>Bacillota</taxon>
        <taxon>Clostridia</taxon>
        <taxon>Eubacteriales</taxon>
        <taxon>Butyricicoccaceae</taxon>
        <taxon>Butyricicoccus</taxon>
    </lineage>
</organism>
<dbReference type="Proteomes" id="UP000620147">
    <property type="component" value="Unassembled WGS sequence"/>
</dbReference>
<feature type="transmembrane region" description="Helical" evidence="1">
    <location>
        <begin position="12"/>
        <end position="30"/>
    </location>
</feature>
<feature type="transmembrane region" description="Helical" evidence="1">
    <location>
        <begin position="329"/>
        <end position="351"/>
    </location>
</feature>
<keyword evidence="4" id="KW-1185">Reference proteome</keyword>
<comment type="caution">
    <text evidence="3">The sequence shown here is derived from an EMBL/GenBank/DDBJ whole genome shotgun (WGS) entry which is preliminary data.</text>
</comment>
<proteinExistence type="predicted"/>
<reference evidence="3 4" key="1">
    <citation type="submission" date="2020-06" db="EMBL/GenBank/DDBJ databases">
        <title>Characterization of fructooligosaccharide metabolism and fructooligosaccharide-degrading enzymes in human commensal butyrate producers.</title>
        <authorList>
            <person name="Tanno H."/>
            <person name="Fujii T."/>
            <person name="Hirano K."/>
            <person name="Maeno S."/>
            <person name="Tonozuka T."/>
            <person name="Sakamoto M."/>
            <person name="Ohkuma M."/>
            <person name="Tochio T."/>
            <person name="Endo A."/>
        </authorList>
    </citation>
    <scope>NUCLEOTIDE SEQUENCE [LARGE SCALE GENOMIC DNA]</scope>
    <source>
        <strain evidence="3 4">JCM 31056</strain>
    </source>
</reference>